<dbReference type="PANTHER" id="PTHR31968:SF4">
    <property type="entry name" value="SERINE_ARGININE-RELATED PROTEIN 53"/>
    <property type="match status" value="1"/>
</dbReference>
<dbReference type="EMBL" id="AWUE01017668">
    <property type="protein sequence ID" value="OMO85783.1"/>
    <property type="molecule type" value="Genomic_DNA"/>
</dbReference>
<dbReference type="GO" id="GO:0005737">
    <property type="term" value="C:cytoplasm"/>
    <property type="evidence" value="ECO:0007669"/>
    <property type="project" value="TreeGrafter"/>
</dbReference>
<dbReference type="PANTHER" id="PTHR31968">
    <property type="entry name" value="SERINE/ARGININE-RELATED PROTEIN 53"/>
    <property type="match status" value="1"/>
</dbReference>
<sequence length="309" mass="35214">MEEEKAAAYYDELSRKGEGAARFKRGLGFSSIDDQNDAVPERGSAFVSSSSFLSSFVRASSPVAASKIEKESQLQSIQNKLKKKPETEARVSERSRDRNRPSRRRSRSRSTERDRDGRRQRSRSRSPRRSRSSRRRSRSLSPREGRRSEKGKLKKENYGTVDYSRLIEGYDKLSPAERVKARMKLQLAETARKDLTKGPGWERFEFDKDAPLDDEDIEVAEDDAAVLKHIGQSFRYSTIEARREEEIRAAHDEAIFGAPTVSLSVTTDNELDLENHKLDSSNSGLTTSLLNEKVLAKQPSSWRDRVRKA</sequence>
<evidence type="ECO:0000256" key="1">
    <source>
        <dbReference type="SAM" id="MobiDB-lite"/>
    </source>
</evidence>
<feature type="compositionally biased region" description="Basic and acidic residues" evidence="1">
    <location>
        <begin position="109"/>
        <end position="119"/>
    </location>
</feature>
<comment type="caution">
    <text evidence="2">The sequence shown here is derived from an EMBL/GenBank/DDBJ whole genome shotgun (WGS) entry which is preliminary data.</text>
</comment>
<organism evidence="2 3">
    <name type="scientific">Corchorus olitorius</name>
    <dbReference type="NCBI Taxonomy" id="93759"/>
    <lineage>
        <taxon>Eukaryota</taxon>
        <taxon>Viridiplantae</taxon>
        <taxon>Streptophyta</taxon>
        <taxon>Embryophyta</taxon>
        <taxon>Tracheophyta</taxon>
        <taxon>Spermatophyta</taxon>
        <taxon>Magnoliopsida</taxon>
        <taxon>eudicotyledons</taxon>
        <taxon>Gunneridae</taxon>
        <taxon>Pentapetalae</taxon>
        <taxon>rosids</taxon>
        <taxon>malvids</taxon>
        <taxon>Malvales</taxon>
        <taxon>Malvaceae</taxon>
        <taxon>Grewioideae</taxon>
        <taxon>Apeibeae</taxon>
        <taxon>Corchorus</taxon>
    </lineage>
</organism>
<feature type="compositionally biased region" description="Basic and acidic residues" evidence="1">
    <location>
        <begin position="84"/>
        <end position="100"/>
    </location>
</feature>
<dbReference type="AlphaFoldDB" id="A0A1R3IT82"/>
<feature type="compositionally biased region" description="Basic and acidic residues" evidence="1">
    <location>
        <begin position="141"/>
        <end position="157"/>
    </location>
</feature>
<protein>
    <submittedName>
        <fullName evidence="2">Uncharacterized protein</fullName>
    </submittedName>
</protein>
<dbReference type="InterPro" id="IPR034604">
    <property type="entry name" value="SRRP53"/>
</dbReference>
<gene>
    <name evidence="2" type="ORF">COLO4_21450</name>
</gene>
<name>A0A1R3IT82_9ROSI</name>
<dbReference type="GO" id="GO:0000380">
    <property type="term" value="P:alternative mRNA splicing, via spliceosome"/>
    <property type="evidence" value="ECO:0007669"/>
    <property type="project" value="InterPro"/>
</dbReference>
<feature type="compositionally biased region" description="Basic residues" evidence="1">
    <location>
        <begin position="120"/>
        <end position="138"/>
    </location>
</feature>
<reference evidence="3" key="1">
    <citation type="submission" date="2013-09" db="EMBL/GenBank/DDBJ databases">
        <title>Corchorus olitorius genome sequencing.</title>
        <authorList>
            <person name="Alam M."/>
            <person name="Haque M.S."/>
            <person name="Islam M.S."/>
            <person name="Emdad E.M."/>
            <person name="Islam M.M."/>
            <person name="Ahmed B."/>
            <person name="Halim A."/>
            <person name="Hossen Q.M.M."/>
            <person name="Hossain M.Z."/>
            <person name="Ahmed R."/>
            <person name="Khan M.M."/>
            <person name="Islam R."/>
            <person name="Rashid M.M."/>
            <person name="Khan S.A."/>
            <person name="Rahman M.S."/>
            <person name="Alam M."/>
            <person name="Yahiya A.S."/>
            <person name="Khan M.S."/>
            <person name="Azam M.S."/>
            <person name="Haque T."/>
            <person name="Lashkar M.Z.H."/>
            <person name="Akhand A.I."/>
            <person name="Morshed G."/>
            <person name="Roy S."/>
            <person name="Uddin K.S."/>
            <person name="Rabeya T."/>
            <person name="Hossain A.S."/>
            <person name="Chowdhury A."/>
            <person name="Snigdha A.R."/>
            <person name="Mortoza M.S."/>
            <person name="Matin S.A."/>
            <person name="Hoque S.M.E."/>
            <person name="Islam M.K."/>
            <person name="Roy D.K."/>
            <person name="Haider R."/>
            <person name="Moosa M.M."/>
            <person name="Elias S.M."/>
            <person name="Hasan A.M."/>
            <person name="Jahan S."/>
            <person name="Shafiuddin M."/>
            <person name="Mahmood N."/>
            <person name="Shommy N.S."/>
        </authorList>
    </citation>
    <scope>NUCLEOTIDE SEQUENCE [LARGE SCALE GENOMIC DNA]</scope>
    <source>
        <strain evidence="3">cv. O-4</strain>
    </source>
</reference>
<evidence type="ECO:0000313" key="3">
    <source>
        <dbReference type="Proteomes" id="UP000187203"/>
    </source>
</evidence>
<proteinExistence type="predicted"/>
<dbReference type="Proteomes" id="UP000187203">
    <property type="component" value="Unassembled WGS sequence"/>
</dbReference>
<feature type="region of interest" description="Disordered" evidence="1">
    <location>
        <begin position="58"/>
        <end position="158"/>
    </location>
</feature>
<evidence type="ECO:0000313" key="2">
    <source>
        <dbReference type="EMBL" id="OMO85783.1"/>
    </source>
</evidence>
<dbReference type="GO" id="GO:0005634">
    <property type="term" value="C:nucleus"/>
    <property type="evidence" value="ECO:0007669"/>
    <property type="project" value="TreeGrafter"/>
</dbReference>
<keyword evidence="3" id="KW-1185">Reference proteome</keyword>
<dbReference type="OrthoDB" id="1939205at2759"/>
<accession>A0A1R3IT82</accession>
<dbReference type="STRING" id="93759.A0A1R3IT82"/>